<organism evidence="1 2">
    <name type="scientific">Atopobium deltae</name>
    <dbReference type="NCBI Taxonomy" id="1393034"/>
    <lineage>
        <taxon>Bacteria</taxon>
        <taxon>Bacillati</taxon>
        <taxon>Actinomycetota</taxon>
        <taxon>Coriobacteriia</taxon>
        <taxon>Coriobacteriales</taxon>
        <taxon>Atopobiaceae</taxon>
        <taxon>Atopobium</taxon>
    </lineage>
</organism>
<dbReference type="InterPro" id="IPR016181">
    <property type="entry name" value="Acyl_CoA_acyltransferase"/>
</dbReference>
<dbReference type="PATRIC" id="fig|1393034.3.peg.683"/>
<dbReference type="RefSeq" id="WP_066305236.1">
    <property type="nucleotide sequence ID" value="NZ_KQ959491.1"/>
</dbReference>
<evidence type="ECO:0000313" key="2">
    <source>
        <dbReference type="Proteomes" id="UP000070675"/>
    </source>
</evidence>
<dbReference type="Gene3D" id="3.40.630.30">
    <property type="match status" value="1"/>
</dbReference>
<keyword evidence="1" id="KW-0808">Transferase</keyword>
<evidence type="ECO:0000313" key="1">
    <source>
        <dbReference type="EMBL" id="KXB34812.1"/>
    </source>
</evidence>
<dbReference type="SUPFAM" id="SSF55729">
    <property type="entry name" value="Acyl-CoA N-acyltransferases (Nat)"/>
    <property type="match status" value="1"/>
</dbReference>
<dbReference type="EMBL" id="LSCR01000011">
    <property type="protein sequence ID" value="KXB34812.1"/>
    <property type="molecule type" value="Genomic_DNA"/>
</dbReference>
<keyword evidence="2" id="KW-1185">Reference proteome</keyword>
<gene>
    <name evidence="1" type="ORF">HMPREF3192_00707</name>
</gene>
<dbReference type="OrthoDB" id="9796381at2"/>
<proteinExistence type="predicted"/>
<sequence>MDIAALVSQFSEMRPLPHGLTLAQAQPHHIPQIMQTIEAARKIMRRYNNFNQWTSVYPAHEDIAEDVAGGRGVVCLDKHNTVVGYMALYFTPQDNYANISGNWLDDTVPYATIHRLAVRVARHGIGKILAQCAMSCNMSVRVDTHEVNTAMRTLLTNLGYQECGTVWVEDGTPRIAYQWLGKFDLSA</sequence>
<reference evidence="2" key="1">
    <citation type="submission" date="2016-01" db="EMBL/GenBank/DDBJ databases">
        <authorList>
            <person name="Mitreva M."/>
            <person name="Pepin K.H."/>
            <person name="Mihindukulasuriya K.A."/>
            <person name="Fulton R."/>
            <person name="Fronick C."/>
            <person name="O'Laughlin M."/>
            <person name="Miner T."/>
            <person name="Herter B."/>
            <person name="Rosa B.A."/>
            <person name="Cordes M."/>
            <person name="Tomlinson C."/>
            <person name="Wollam A."/>
            <person name="Palsikar V.B."/>
            <person name="Mardis E.R."/>
            <person name="Wilson R.K."/>
        </authorList>
    </citation>
    <scope>NUCLEOTIDE SEQUENCE [LARGE SCALE GENOMIC DNA]</scope>
    <source>
        <strain evidence="2">DNF00019</strain>
    </source>
</reference>
<dbReference type="AlphaFoldDB" id="A0A133XV36"/>
<comment type="caution">
    <text evidence="1">The sequence shown here is derived from an EMBL/GenBank/DDBJ whole genome shotgun (WGS) entry which is preliminary data.</text>
</comment>
<dbReference type="Proteomes" id="UP000070675">
    <property type="component" value="Unassembled WGS sequence"/>
</dbReference>
<dbReference type="GO" id="GO:0016740">
    <property type="term" value="F:transferase activity"/>
    <property type="evidence" value="ECO:0007669"/>
    <property type="project" value="UniProtKB-KW"/>
</dbReference>
<protein>
    <submittedName>
        <fullName evidence="1">Acetyltransferase, GNAT family</fullName>
    </submittedName>
</protein>
<accession>A0A133XV36</accession>
<dbReference type="STRING" id="1393034.HMPREF3192_00707"/>
<name>A0A133XV36_9ACTN</name>